<evidence type="ECO:0000256" key="5">
    <source>
        <dbReference type="ARBA" id="ARBA00022989"/>
    </source>
</evidence>
<dbReference type="InterPro" id="IPR038468">
    <property type="entry name" value="MmpS_C"/>
</dbReference>
<evidence type="ECO:0008006" key="11">
    <source>
        <dbReference type="Google" id="ProtNLM"/>
    </source>
</evidence>
<geneLocation type="plasmid" evidence="9 10">
    <name>pPDG4</name>
</geneLocation>
<dbReference type="AlphaFoldDB" id="A0A076EZT4"/>
<keyword evidence="3" id="KW-1003">Cell membrane</keyword>
<evidence type="ECO:0000256" key="6">
    <source>
        <dbReference type="ARBA" id="ARBA00023136"/>
    </source>
</evidence>
<evidence type="ECO:0000256" key="1">
    <source>
        <dbReference type="ARBA" id="ARBA00004236"/>
    </source>
</evidence>
<gene>
    <name evidence="9" type="ORF">EP51_46705</name>
</gene>
<sequence>MTQPPPPGPPQQPYGQQPYPQQPGQPYPNQYGYPPAQPPKKRKKWPWILLAIVVVFIAGVAGCTALVGGAINSVDEESKKEVAVTYEVTGEGQGAIVTYTSADMNMAQESGIALPWTKEVTVTGIIKTASLTASNGFEDSGTITCRILVDGAVVTENTSSGVGATASCIQGDLGGN</sequence>
<keyword evidence="5 8" id="KW-1133">Transmembrane helix</keyword>
<keyword evidence="4 8" id="KW-0812">Transmembrane</keyword>
<keyword evidence="9" id="KW-0614">Plasmid</keyword>
<dbReference type="Proteomes" id="UP000028488">
    <property type="component" value="Plasmid pPDG4"/>
</dbReference>
<comment type="similarity">
    <text evidence="2">Belongs to the MmpS family.</text>
</comment>
<keyword evidence="6 8" id="KW-0472">Membrane</keyword>
<dbReference type="EMBL" id="CP008951">
    <property type="protein sequence ID" value="AII11465.1"/>
    <property type="molecule type" value="Genomic_DNA"/>
</dbReference>
<dbReference type="InterPro" id="IPR008693">
    <property type="entry name" value="MmpS"/>
</dbReference>
<organism evidence="9 10">
    <name type="scientific">Rhodococcus opacus</name>
    <name type="common">Nocardia opaca</name>
    <dbReference type="NCBI Taxonomy" id="37919"/>
    <lineage>
        <taxon>Bacteria</taxon>
        <taxon>Bacillati</taxon>
        <taxon>Actinomycetota</taxon>
        <taxon>Actinomycetes</taxon>
        <taxon>Mycobacteriales</taxon>
        <taxon>Nocardiaceae</taxon>
        <taxon>Rhodococcus</taxon>
    </lineage>
</organism>
<name>A0A076EZT4_RHOOP</name>
<reference evidence="9 10" key="1">
    <citation type="submission" date="2014-07" db="EMBL/GenBank/DDBJ databases">
        <title>Genome Sequence of Rhodococcus opacus Strain R7, a Biodegrader of Mono- and Polycyclic Aromatic Hydrocarbons.</title>
        <authorList>
            <person name="Di Gennaro P."/>
            <person name="Zampolli J."/>
            <person name="Presti I."/>
            <person name="Cappelletti M."/>
            <person name="D'Ursi P."/>
            <person name="Orro A."/>
            <person name="Mezzelani A."/>
            <person name="Milanesi L."/>
        </authorList>
    </citation>
    <scope>NUCLEOTIDE SEQUENCE [LARGE SCALE GENOMIC DNA]</scope>
    <source>
        <strain evidence="9 10">R7</strain>
        <plasmid evidence="9">pPDG4</plasmid>
    </source>
</reference>
<dbReference type="Gene3D" id="2.60.40.2880">
    <property type="entry name" value="MmpS1-5, C-terminal soluble domain"/>
    <property type="match status" value="1"/>
</dbReference>
<feature type="region of interest" description="Disordered" evidence="7">
    <location>
        <begin position="1"/>
        <end position="38"/>
    </location>
</feature>
<dbReference type="RefSeq" id="WP_128644244.1">
    <property type="nucleotide sequence ID" value="NZ_CP008951.1"/>
</dbReference>
<evidence type="ECO:0000256" key="7">
    <source>
        <dbReference type="SAM" id="MobiDB-lite"/>
    </source>
</evidence>
<feature type="transmembrane region" description="Helical" evidence="8">
    <location>
        <begin position="47"/>
        <end position="71"/>
    </location>
</feature>
<dbReference type="Pfam" id="PF05423">
    <property type="entry name" value="Mycobact_memb"/>
    <property type="match status" value="1"/>
</dbReference>
<evidence type="ECO:0000256" key="3">
    <source>
        <dbReference type="ARBA" id="ARBA00022475"/>
    </source>
</evidence>
<accession>A0A076EZT4</accession>
<dbReference type="GO" id="GO:0005886">
    <property type="term" value="C:plasma membrane"/>
    <property type="evidence" value="ECO:0007669"/>
    <property type="project" value="UniProtKB-SubCell"/>
</dbReference>
<comment type="subcellular location">
    <subcellularLocation>
        <location evidence="1">Cell membrane</location>
    </subcellularLocation>
</comment>
<protein>
    <recommendedName>
        <fullName evidence="11">MmpS family membrane protein</fullName>
    </recommendedName>
</protein>
<evidence type="ECO:0000313" key="10">
    <source>
        <dbReference type="Proteomes" id="UP000028488"/>
    </source>
</evidence>
<evidence type="ECO:0000256" key="2">
    <source>
        <dbReference type="ARBA" id="ARBA00007531"/>
    </source>
</evidence>
<feature type="compositionally biased region" description="Pro residues" evidence="7">
    <location>
        <begin position="1"/>
        <end position="12"/>
    </location>
</feature>
<evidence type="ECO:0000256" key="8">
    <source>
        <dbReference type="SAM" id="Phobius"/>
    </source>
</evidence>
<proteinExistence type="inferred from homology"/>
<evidence type="ECO:0000256" key="4">
    <source>
        <dbReference type="ARBA" id="ARBA00022692"/>
    </source>
</evidence>
<evidence type="ECO:0000313" key="9">
    <source>
        <dbReference type="EMBL" id="AII11465.1"/>
    </source>
</evidence>